<sequence>MVAVIALSMVLVGSTGARSAGKEEWREVFPAEGEKVDVVIDEARRAYALLAPGKNAQVDVEGPARLRVRTRLLLGNNRKETYRYSVAVNGDDGVGERVFPLRCEVSRKANLVGTGGPRIGQAESFAFDVPAGQHRYRFSAQDPPGAKIAVRFYRRPQPQELTWETIVPVNHAGECDLVPRTRLTRYYALPQNETLRLRVGGPARLRIWSRLSFNESMMGDVPYSIQIVRDGTEAQVIALIGRKSTKSIYVERTDLIPAKAEILEFDVPEGSHEYRLRLTATSAPRVTLRFSRAEVR</sequence>
<reference evidence="1 2" key="1">
    <citation type="journal article" date="2015" name="Microbiome">
        <title>Genomic resolution of linkages in carbon, nitrogen, and sulfur cycling among widespread estuary sediment bacteria.</title>
        <authorList>
            <person name="Baker B.J."/>
            <person name="Lazar C.S."/>
            <person name="Teske A.P."/>
            <person name="Dick G.J."/>
        </authorList>
    </citation>
    <scope>NUCLEOTIDE SEQUENCE [LARGE SCALE GENOMIC DNA]</scope>
    <source>
        <strain evidence="1">SM23_40</strain>
    </source>
</reference>
<dbReference type="Proteomes" id="UP000051717">
    <property type="component" value="Unassembled WGS sequence"/>
</dbReference>
<dbReference type="EMBL" id="LJUI01000063">
    <property type="protein sequence ID" value="KPK68716.1"/>
    <property type="molecule type" value="Genomic_DNA"/>
</dbReference>
<evidence type="ECO:0000313" key="1">
    <source>
        <dbReference type="EMBL" id="KPK68716.1"/>
    </source>
</evidence>
<accession>A0A0S8GA56</accession>
<organism evidence="1 2">
    <name type="scientific">candidate division TA06 bacterium SM23_40</name>
    <dbReference type="NCBI Taxonomy" id="1703774"/>
    <lineage>
        <taxon>Bacteria</taxon>
        <taxon>Bacteria division TA06</taxon>
    </lineage>
</organism>
<dbReference type="AlphaFoldDB" id="A0A0S8GA56"/>
<protein>
    <submittedName>
        <fullName evidence="1">Uncharacterized protein</fullName>
    </submittedName>
</protein>
<proteinExistence type="predicted"/>
<name>A0A0S8GA56_UNCT6</name>
<comment type="caution">
    <text evidence="1">The sequence shown here is derived from an EMBL/GenBank/DDBJ whole genome shotgun (WGS) entry which is preliminary data.</text>
</comment>
<evidence type="ECO:0000313" key="2">
    <source>
        <dbReference type="Proteomes" id="UP000051717"/>
    </source>
</evidence>
<gene>
    <name evidence="1" type="ORF">AMJ82_07520</name>
</gene>